<dbReference type="CDD" id="cd01086">
    <property type="entry name" value="MetAP1"/>
    <property type="match status" value="1"/>
</dbReference>
<dbReference type="InterPro" id="IPR036005">
    <property type="entry name" value="Creatinase/aminopeptidase-like"/>
</dbReference>
<dbReference type="GO" id="GO:0046872">
    <property type="term" value="F:metal ion binding"/>
    <property type="evidence" value="ECO:0007669"/>
    <property type="project" value="UniProtKB-UniRule"/>
</dbReference>
<accession>A0AA38P6A7</accession>
<comment type="catalytic activity">
    <reaction evidence="5 6">
        <text>Release of N-terminal amino acids, preferentially methionine, from peptides and arylamides.</text>
        <dbReference type="EC" id="3.4.11.18"/>
    </reaction>
</comment>
<comment type="cofactor">
    <cofactor evidence="5">
        <name>Co(2+)</name>
        <dbReference type="ChEBI" id="CHEBI:48828"/>
    </cofactor>
    <cofactor evidence="5">
        <name>Zn(2+)</name>
        <dbReference type="ChEBI" id="CHEBI:29105"/>
    </cofactor>
    <cofactor evidence="5">
        <name>Mn(2+)</name>
        <dbReference type="ChEBI" id="CHEBI:29035"/>
    </cofactor>
    <cofactor evidence="5">
        <name>Fe(2+)</name>
        <dbReference type="ChEBI" id="CHEBI:29033"/>
    </cofactor>
    <text evidence="5">Binds 2 divalent metal cations per subunit. Has a high-affinity and a low affinity metal-binding site. The true nature of the physiological cofactor is under debate. The enzyme is active with cobalt, zinc, manganese or divalent iron ions. Most likely, methionine aminopeptidases function as mononuclear Fe(2+)-metalloproteases under physiological conditions, and the catalytically relevant metal-binding site has been assigned to the histidine-containing high-affinity site.</text>
</comment>
<dbReference type="GO" id="GO:0004239">
    <property type="term" value="F:initiator methionyl aminopeptidase activity"/>
    <property type="evidence" value="ECO:0007669"/>
    <property type="project" value="UniProtKB-UniRule"/>
</dbReference>
<comment type="similarity">
    <text evidence="5">Belongs to the peptidase M24A family. Methionine aminopeptidase type 1 subfamily.</text>
</comment>
<evidence type="ECO:0000259" key="7">
    <source>
        <dbReference type="Pfam" id="PF00557"/>
    </source>
</evidence>
<dbReference type="PROSITE" id="PS00680">
    <property type="entry name" value="MAP_1"/>
    <property type="match status" value="1"/>
</dbReference>
<dbReference type="Pfam" id="PF00557">
    <property type="entry name" value="Peptidase_M24"/>
    <property type="match status" value="1"/>
</dbReference>
<comment type="caution">
    <text evidence="8">The sequence shown here is derived from an EMBL/GenBank/DDBJ whole genome shotgun (WGS) entry which is preliminary data.</text>
</comment>
<dbReference type="InterPro" id="IPR001714">
    <property type="entry name" value="Pept_M24_MAP"/>
</dbReference>
<dbReference type="GO" id="GO:0070006">
    <property type="term" value="F:metalloaminopeptidase activity"/>
    <property type="evidence" value="ECO:0007669"/>
    <property type="project" value="UniProtKB-UniRule"/>
</dbReference>
<dbReference type="GO" id="GO:0006508">
    <property type="term" value="P:proteolysis"/>
    <property type="evidence" value="ECO:0007669"/>
    <property type="project" value="UniProtKB-KW"/>
</dbReference>
<gene>
    <name evidence="8" type="ORF">F5878DRAFT_564571</name>
</gene>
<proteinExistence type="inferred from homology"/>
<evidence type="ECO:0000256" key="6">
    <source>
        <dbReference type="RuleBase" id="RU003653"/>
    </source>
</evidence>
<dbReference type="InterPro" id="IPR002467">
    <property type="entry name" value="Pept_M24A_MAP1"/>
</dbReference>
<reference evidence="8" key="1">
    <citation type="submission" date="2022-08" db="EMBL/GenBank/DDBJ databases">
        <authorList>
            <consortium name="DOE Joint Genome Institute"/>
            <person name="Min B."/>
            <person name="Riley R."/>
            <person name="Sierra-Patev S."/>
            <person name="Naranjo-Ortiz M."/>
            <person name="Looney B."/>
            <person name="Konkel Z."/>
            <person name="Slot J.C."/>
            <person name="Sakamoto Y."/>
            <person name="Steenwyk J.L."/>
            <person name="Rokas A."/>
            <person name="Carro J."/>
            <person name="Camarero S."/>
            <person name="Ferreira P."/>
            <person name="Molpeceres G."/>
            <person name="Ruiz-Duenas F.J."/>
            <person name="Serrano A."/>
            <person name="Henrissat B."/>
            <person name="Drula E."/>
            <person name="Hughes K.W."/>
            <person name="Mata J.L."/>
            <person name="Ishikawa N.K."/>
            <person name="Vargas-Isla R."/>
            <person name="Ushijima S."/>
            <person name="Smith C.A."/>
            <person name="Ahrendt S."/>
            <person name="Andreopoulos W."/>
            <person name="He G."/>
            <person name="Labutti K."/>
            <person name="Lipzen A."/>
            <person name="Ng V."/>
            <person name="Sandor L."/>
            <person name="Barry K."/>
            <person name="Martinez A.T."/>
            <person name="Xiao Y."/>
            <person name="Gibbons J.G."/>
            <person name="Terashima K."/>
            <person name="Hibbett D.S."/>
            <person name="Grigoriev I.V."/>
        </authorList>
    </citation>
    <scope>NUCLEOTIDE SEQUENCE</scope>
    <source>
        <strain evidence="8">TFB9207</strain>
    </source>
</reference>
<dbReference type="EC" id="3.4.11.18" evidence="6"/>
<feature type="binding site" evidence="5">
    <location>
        <position position="336"/>
    </location>
    <ligand>
        <name>a divalent metal cation</name>
        <dbReference type="ChEBI" id="CHEBI:60240"/>
        <label>2</label>
        <note>catalytic</note>
    </ligand>
</feature>
<feature type="binding site" evidence="5">
    <location>
        <position position="304"/>
    </location>
    <ligand>
        <name>a divalent metal cation</name>
        <dbReference type="ChEBI" id="CHEBI:60240"/>
        <label>2</label>
        <note>catalytic</note>
    </ligand>
</feature>
<evidence type="ECO:0000256" key="4">
    <source>
        <dbReference type="ARBA" id="ARBA00022801"/>
    </source>
</evidence>
<keyword evidence="4 5" id="KW-0378">Hydrolase</keyword>
<sequence>MILRALSLSSKRTTGQYLQGFQRLSRSFSCSTPNTPEDEEPFPLTDNYGLYSVILPEEPFVFGVSHIKPRAVPEHIARPSYARINRSLREDVQNNAEDADGRFPLGGEAEQKLRSVASLAKDVREYAGTLVKVGTTTNAIDAAVHEYIISRGAYPSPLLYNGFPKSCCTSINNIITHGIPDDRSLEDGDIINVDVTVYLNGYHGDTSNTWLIGDVDLPGRLLCDITNKALEAGIAVCGPGQPFKNIGRAIHALIEPQYHGMDFCVSPAFSGHGIGSVFHRKPWILHHLNEEPGVMLPGHCFTIEPAIIQGTHPTSWVFPDGWTASTEDCARSAQAEHMVLITETGAEVLTR</sequence>
<feature type="binding site" evidence="5">
    <location>
        <position position="336"/>
    </location>
    <ligand>
        <name>a divalent metal cation</name>
        <dbReference type="ChEBI" id="CHEBI:60240"/>
        <label>1</label>
    </ligand>
</feature>
<evidence type="ECO:0000256" key="1">
    <source>
        <dbReference type="ARBA" id="ARBA00022438"/>
    </source>
</evidence>
<dbReference type="Proteomes" id="UP001163846">
    <property type="component" value="Unassembled WGS sequence"/>
</dbReference>
<dbReference type="EMBL" id="MU806270">
    <property type="protein sequence ID" value="KAJ3837110.1"/>
    <property type="molecule type" value="Genomic_DNA"/>
</dbReference>
<feature type="binding site" evidence="5">
    <location>
        <position position="194"/>
    </location>
    <ligand>
        <name>a divalent metal cation</name>
        <dbReference type="ChEBI" id="CHEBI:60240"/>
        <label>1</label>
    </ligand>
</feature>
<dbReference type="NCBIfam" id="TIGR00500">
    <property type="entry name" value="met_pdase_I"/>
    <property type="match status" value="1"/>
</dbReference>
<name>A0AA38P6A7_9AGAR</name>
<dbReference type="Gene3D" id="3.90.230.10">
    <property type="entry name" value="Creatinase/methionine aminopeptidase superfamily"/>
    <property type="match status" value="1"/>
</dbReference>
<dbReference type="PANTHER" id="PTHR43330">
    <property type="entry name" value="METHIONINE AMINOPEPTIDASE"/>
    <property type="match status" value="1"/>
</dbReference>
<feature type="domain" description="Peptidase M24" evidence="7">
    <location>
        <begin position="112"/>
        <end position="343"/>
    </location>
</feature>
<evidence type="ECO:0000313" key="8">
    <source>
        <dbReference type="EMBL" id="KAJ3837110.1"/>
    </source>
</evidence>
<dbReference type="HAMAP" id="MF_01974">
    <property type="entry name" value="MetAP_1"/>
    <property type="match status" value="1"/>
</dbReference>
<keyword evidence="2 5" id="KW-0645">Protease</keyword>
<organism evidence="8 9">
    <name type="scientific">Lentinula raphanica</name>
    <dbReference type="NCBI Taxonomy" id="153919"/>
    <lineage>
        <taxon>Eukaryota</taxon>
        <taxon>Fungi</taxon>
        <taxon>Dikarya</taxon>
        <taxon>Basidiomycota</taxon>
        <taxon>Agaricomycotina</taxon>
        <taxon>Agaricomycetes</taxon>
        <taxon>Agaricomycetidae</taxon>
        <taxon>Agaricales</taxon>
        <taxon>Marasmiineae</taxon>
        <taxon>Omphalotaceae</taxon>
        <taxon>Lentinula</taxon>
    </lineage>
</organism>
<feature type="binding site" evidence="5">
    <location>
        <position position="272"/>
    </location>
    <ligand>
        <name>a divalent metal cation</name>
        <dbReference type="ChEBI" id="CHEBI:60240"/>
        <label>2</label>
        <note>catalytic</note>
    </ligand>
</feature>
<protein>
    <recommendedName>
        <fullName evidence="6">Methionine aminopeptidase</fullName>
        <ecNumber evidence="6">3.4.11.18</ecNumber>
    </recommendedName>
</protein>
<evidence type="ECO:0000256" key="3">
    <source>
        <dbReference type="ARBA" id="ARBA00022723"/>
    </source>
</evidence>
<evidence type="ECO:0000256" key="5">
    <source>
        <dbReference type="HAMAP-Rule" id="MF_03174"/>
    </source>
</evidence>
<keyword evidence="3 5" id="KW-0479">Metal-binding</keyword>
<evidence type="ECO:0000313" key="9">
    <source>
        <dbReference type="Proteomes" id="UP001163846"/>
    </source>
</evidence>
<feature type="binding site" evidence="5">
    <location>
        <position position="205"/>
    </location>
    <ligand>
        <name>a divalent metal cation</name>
        <dbReference type="ChEBI" id="CHEBI:60240"/>
        <label>2</label>
        <note>catalytic</note>
    </ligand>
</feature>
<feature type="binding site" evidence="5">
    <location>
        <position position="279"/>
    </location>
    <ligand>
        <name>substrate</name>
    </ligand>
</feature>
<comment type="function">
    <text evidence="6">Cotranslationally removes the N-terminal methionine from nascent proteins. The N-terminal methionine is often cleaved when the second residue in the primary sequence is small and uncharged (Met-Ala-, Cys, Gly, Pro, Ser, Thr, or Val).</text>
</comment>
<feature type="binding site" evidence="5">
    <location>
        <position position="177"/>
    </location>
    <ligand>
        <name>substrate</name>
    </ligand>
</feature>
<dbReference type="InterPro" id="IPR000994">
    <property type="entry name" value="Pept_M24"/>
</dbReference>
<keyword evidence="1 5" id="KW-0031">Aminopeptidase</keyword>
<dbReference type="PRINTS" id="PR00599">
    <property type="entry name" value="MAPEPTIDASE"/>
</dbReference>
<evidence type="ECO:0000256" key="2">
    <source>
        <dbReference type="ARBA" id="ARBA00022670"/>
    </source>
</evidence>
<feature type="binding site" evidence="5">
    <location>
        <position position="205"/>
    </location>
    <ligand>
        <name>a divalent metal cation</name>
        <dbReference type="ChEBI" id="CHEBI:60240"/>
        <label>1</label>
    </ligand>
</feature>
<dbReference type="SUPFAM" id="SSF55920">
    <property type="entry name" value="Creatinase/aminopeptidase"/>
    <property type="match status" value="1"/>
</dbReference>
<dbReference type="AlphaFoldDB" id="A0AA38P6A7"/>
<keyword evidence="9" id="KW-1185">Reference proteome</keyword>
<dbReference type="PANTHER" id="PTHR43330:SF8">
    <property type="entry name" value="METHIONINE AMINOPEPTIDASE 1D, MITOCHONDRIAL"/>
    <property type="match status" value="1"/>
</dbReference>